<dbReference type="HOGENOM" id="CLU_010974_0_0_1"/>
<evidence type="ECO:0000256" key="1">
    <source>
        <dbReference type="ARBA" id="ARBA00010701"/>
    </source>
</evidence>
<dbReference type="Pfam" id="PF00561">
    <property type="entry name" value="Abhydrolase_1"/>
    <property type="match status" value="1"/>
</dbReference>
<dbReference type="PIRSF" id="PIRSF000862">
    <property type="entry name" value="Steryl_ester_lip"/>
    <property type="match status" value="1"/>
</dbReference>
<feature type="domain" description="AB hydrolase-1" evidence="8">
    <location>
        <begin position="93"/>
        <end position="393"/>
    </location>
</feature>
<dbReference type="OMA" id="WRMYNEI"/>
<dbReference type="GO" id="GO:0016042">
    <property type="term" value="P:lipid catabolic process"/>
    <property type="evidence" value="ECO:0007669"/>
    <property type="project" value="UniProtKB-KW"/>
</dbReference>
<feature type="active site" description="Nucleophile" evidence="7">
    <location>
        <position position="187"/>
    </location>
</feature>
<sequence length="414" mass="46526">LCFVLIRNMVLIVALHVTLLLFGVGFVSGRMLPDQHNDLRSDPEIYMNISELISSKGYPNVEYKVETADGFILSVNRIPRGLKDNTAGTAVRPAVLLQHGLLAGGSNWVSNFAHDSLGFILADAGYDVWIGNSRGNTWSHHHRTLTPDQEEFWAWSYDEMASLDLPAVVDFILNETKQERLFYVGHSQGTTTALAAFSSNPKLAKKIKLFIGLAAVVNVHHSTSPMAKLADVPDWLIEAIFGKKEFLPQNDILKWLSAEVCDKAIIKDLCENVFFVICGFNEKNMNVSRVPVYTSHCPAGTSIQNMLHWRQAARSGRFQAYDYGSLWLNMKHYNQATPPAYNISAMTVPTALWSGGQDWLADPTDTAALLAKIPNLVQHKVLKDWEHLDFIWGMDAPKRLFPDMLKLMEKYKYT</sequence>
<keyword evidence="2" id="KW-0732">Signal</keyword>
<dbReference type="AlphaFoldDB" id="S4RUH8"/>
<dbReference type="GO" id="GO:0016788">
    <property type="term" value="F:hydrolase activity, acting on ester bonds"/>
    <property type="evidence" value="ECO:0007669"/>
    <property type="project" value="InterPro"/>
</dbReference>
<comment type="similarity">
    <text evidence="1 6">Belongs to the AB hydrolase superfamily. Lipase family.</text>
</comment>
<organism evidence="9">
    <name type="scientific">Petromyzon marinus</name>
    <name type="common">Sea lamprey</name>
    <dbReference type="NCBI Taxonomy" id="7757"/>
    <lineage>
        <taxon>Eukaryota</taxon>
        <taxon>Metazoa</taxon>
        <taxon>Chordata</taxon>
        <taxon>Craniata</taxon>
        <taxon>Vertebrata</taxon>
        <taxon>Cyclostomata</taxon>
        <taxon>Hyperoartia</taxon>
        <taxon>Petromyzontiformes</taxon>
        <taxon>Petromyzontidae</taxon>
        <taxon>Petromyzon</taxon>
    </lineage>
</organism>
<feature type="active site" description="Charge relay system" evidence="7">
    <location>
        <position position="387"/>
    </location>
</feature>
<dbReference type="InterPro" id="IPR000073">
    <property type="entry name" value="AB_hydrolase_1"/>
</dbReference>
<protein>
    <recommendedName>
        <fullName evidence="6">Lipase</fullName>
    </recommendedName>
</protein>
<dbReference type="Ensembl" id="ENSPMAT00000008907.1">
    <property type="protein sequence ID" value="ENSPMAP00000008868.1"/>
    <property type="gene ID" value="ENSPMAG00000008050.1"/>
</dbReference>
<evidence type="ECO:0000256" key="5">
    <source>
        <dbReference type="ARBA" id="ARBA00023180"/>
    </source>
</evidence>
<dbReference type="SUPFAM" id="SSF53474">
    <property type="entry name" value="alpha/beta-Hydrolases"/>
    <property type="match status" value="1"/>
</dbReference>
<evidence type="ECO:0000259" key="8">
    <source>
        <dbReference type="Pfam" id="PF00561"/>
    </source>
</evidence>
<dbReference type="InterPro" id="IPR025483">
    <property type="entry name" value="Lipase_euk"/>
</dbReference>
<keyword evidence="4" id="KW-0443">Lipid metabolism</keyword>
<dbReference type="InterPro" id="IPR029058">
    <property type="entry name" value="AB_hydrolase_fold"/>
</dbReference>
<name>S4RUH8_PETMA</name>
<evidence type="ECO:0000256" key="4">
    <source>
        <dbReference type="ARBA" id="ARBA00023098"/>
    </source>
</evidence>
<dbReference type="Gene3D" id="3.40.50.1820">
    <property type="entry name" value="alpha/beta hydrolase"/>
    <property type="match status" value="1"/>
</dbReference>
<evidence type="ECO:0000256" key="3">
    <source>
        <dbReference type="ARBA" id="ARBA00022963"/>
    </source>
</evidence>
<evidence type="ECO:0000256" key="2">
    <source>
        <dbReference type="ARBA" id="ARBA00022729"/>
    </source>
</evidence>
<keyword evidence="6" id="KW-0378">Hydrolase</keyword>
<reference evidence="9" key="1">
    <citation type="submission" date="2025-08" db="UniProtKB">
        <authorList>
            <consortium name="Ensembl"/>
        </authorList>
    </citation>
    <scope>IDENTIFICATION</scope>
</reference>
<dbReference type="STRING" id="7757.ENSPMAP00000008868"/>
<evidence type="ECO:0000256" key="7">
    <source>
        <dbReference type="PIRSR" id="PIRSR000862-1"/>
    </source>
</evidence>
<keyword evidence="5" id="KW-0325">Glycoprotein</keyword>
<dbReference type="GeneTree" id="ENSGT00940000154696"/>
<accession>S4RUH8</accession>
<keyword evidence="3 6" id="KW-0442">Lipid degradation</keyword>
<dbReference type="FunFam" id="3.40.50.1820:FF:000012">
    <property type="entry name" value="Lipase"/>
    <property type="match status" value="1"/>
</dbReference>
<proteinExistence type="inferred from homology"/>
<reference evidence="9" key="2">
    <citation type="submission" date="2025-09" db="UniProtKB">
        <authorList>
            <consortium name="Ensembl"/>
        </authorList>
    </citation>
    <scope>IDENTIFICATION</scope>
</reference>
<feature type="active site" description="Charge relay system" evidence="7">
    <location>
        <position position="358"/>
    </location>
</feature>
<dbReference type="PANTHER" id="PTHR11005">
    <property type="entry name" value="LYSOSOMAL ACID LIPASE-RELATED"/>
    <property type="match status" value="1"/>
</dbReference>
<evidence type="ECO:0000256" key="6">
    <source>
        <dbReference type="PIRNR" id="PIRNR000862"/>
    </source>
</evidence>
<evidence type="ECO:0000313" key="9">
    <source>
        <dbReference type="Ensembl" id="ENSPMAP00000008868.1"/>
    </source>
</evidence>